<dbReference type="InterPro" id="IPR001810">
    <property type="entry name" value="F-box_dom"/>
</dbReference>
<feature type="domain" description="F-box" evidence="1">
    <location>
        <begin position="7"/>
        <end position="46"/>
    </location>
</feature>
<dbReference type="AlphaFoldDB" id="A0ABD3DMQ7"/>
<dbReference type="PANTHER" id="PTHR31639:SF42">
    <property type="entry name" value="OS02G0160200 PROTEIN"/>
    <property type="match status" value="1"/>
</dbReference>
<dbReference type="EMBL" id="JAVIJP010000016">
    <property type="protein sequence ID" value="KAL3642161.1"/>
    <property type="molecule type" value="Genomic_DNA"/>
</dbReference>
<comment type="caution">
    <text evidence="2">The sequence shown here is derived from an EMBL/GenBank/DDBJ whole genome shotgun (WGS) entry which is preliminary data.</text>
</comment>
<dbReference type="InterPro" id="IPR036047">
    <property type="entry name" value="F-box-like_dom_sf"/>
</dbReference>
<organism evidence="2 3">
    <name type="scientific">Castilleja foliolosa</name>
    <dbReference type="NCBI Taxonomy" id="1961234"/>
    <lineage>
        <taxon>Eukaryota</taxon>
        <taxon>Viridiplantae</taxon>
        <taxon>Streptophyta</taxon>
        <taxon>Embryophyta</taxon>
        <taxon>Tracheophyta</taxon>
        <taxon>Spermatophyta</taxon>
        <taxon>Magnoliopsida</taxon>
        <taxon>eudicotyledons</taxon>
        <taxon>Gunneridae</taxon>
        <taxon>Pentapetalae</taxon>
        <taxon>asterids</taxon>
        <taxon>lamiids</taxon>
        <taxon>Lamiales</taxon>
        <taxon>Orobanchaceae</taxon>
        <taxon>Pedicularideae</taxon>
        <taxon>Castillejinae</taxon>
        <taxon>Castilleja</taxon>
    </lineage>
</organism>
<evidence type="ECO:0000259" key="1">
    <source>
        <dbReference type="SMART" id="SM00256"/>
    </source>
</evidence>
<dbReference type="Proteomes" id="UP001632038">
    <property type="component" value="Unassembled WGS sequence"/>
</dbReference>
<proteinExistence type="predicted"/>
<reference evidence="3" key="1">
    <citation type="journal article" date="2024" name="IScience">
        <title>Strigolactones Initiate the Formation of Haustorium-like Structures in Castilleja.</title>
        <authorList>
            <person name="Buerger M."/>
            <person name="Peterson D."/>
            <person name="Chory J."/>
        </authorList>
    </citation>
    <scope>NUCLEOTIDE SEQUENCE [LARGE SCALE GENOMIC DNA]</scope>
</reference>
<dbReference type="PANTHER" id="PTHR31639">
    <property type="entry name" value="F-BOX PROTEIN-LIKE"/>
    <property type="match status" value="1"/>
</dbReference>
<dbReference type="SUPFAM" id="SSF52047">
    <property type="entry name" value="RNI-like"/>
    <property type="match status" value="1"/>
</dbReference>
<evidence type="ECO:0000313" key="2">
    <source>
        <dbReference type="EMBL" id="KAL3642161.1"/>
    </source>
</evidence>
<dbReference type="SUPFAM" id="SSF81383">
    <property type="entry name" value="F-box domain"/>
    <property type="match status" value="1"/>
</dbReference>
<name>A0ABD3DMQ7_9LAMI</name>
<gene>
    <name evidence="2" type="ORF">CASFOL_012976</name>
</gene>
<protein>
    <recommendedName>
        <fullName evidence="1">F-box domain-containing protein</fullName>
    </recommendedName>
</protein>
<dbReference type="Gene3D" id="3.80.10.10">
    <property type="entry name" value="Ribonuclease Inhibitor"/>
    <property type="match status" value="1"/>
</dbReference>
<keyword evidence="3" id="KW-1185">Reference proteome</keyword>
<dbReference type="InterPro" id="IPR055411">
    <property type="entry name" value="LRR_FXL15/At3g58940/PEG3-like"/>
</dbReference>
<sequence>MDRISQLPIHILHRILSNLSQKQSIRTCILSKSWRHVGSTRPKIEFLEEFFNGDKQSFLSVIDSTLQRYLDQNLSVHQFIICMWALDPQSISLLEKWIPILVRIMRVKTFHLCFNSERSDYFDLPSIVFQSQTLENLHLERCLLREKSIDSVRLNNLQTVRLDRVRIKEETFEKILSSCPLIEKVSLFGCNGLKTICVFKPRNLKHFAFGDYYELNKEQDPSLSIKIDSPSVRTIQIAGCSNWNQQFNYFPNLESLFLNRVKLSSDSFEFFSSKYLPCLECFTIDSCYGFEICYLNLSGSVKYLTIRNLEKKPIDAVIEAPNIVEFVYEGEIPELSLSFKADSPDWKSNIILCSYSDFDNNASSWFNKLICLLRSLSESKITLKLVHHRRTNRPIIQAVPSSLLLSDVDYRCFYQPVEVVHLSLSGYFSSSSFPAFLNCLFCVCHPKYVSQHSYSYATTDWEREDKELNESLLQILVMETEMRRYFWPRDLEDICWVEALDKIGQKQNVVWIQLKWRE</sequence>
<dbReference type="SMART" id="SM00256">
    <property type="entry name" value="FBOX"/>
    <property type="match status" value="1"/>
</dbReference>
<dbReference type="Pfam" id="PF00646">
    <property type="entry name" value="F-box"/>
    <property type="match status" value="1"/>
</dbReference>
<dbReference type="Pfam" id="PF24758">
    <property type="entry name" value="LRR_At5g56370"/>
    <property type="match status" value="1"/>
</dbReference>
<accession>A0ABD3DMQ7</accession>
<evidence type="ECO:0000313" key="3">
    <source>
        <dbReference type="Proteomes" id="UP001632038"/>
    </source>
</evidence>
<dbReference type="InterPro" id="IPR032675">
    <property type="entry name" value="LRR_dom_sf"/>
</dbReference>